<evidence type="ECO:0000256" key="2">
    <source>
        <dbReference type="SAM" id="Phobius"/>
    </source>
</evidence>
<evidence type="ECO:0000313" key="3">
    <source>
        <dbReference type="EMBL" id="ABQ46781.1"/>
    </source>
</evidence>
<evidence type="ECO:0000256" key="1">
    <source>
        <dbReference type="PROSITE-ProRule" id="PRU00339"/>
    </source>
</evidence>
<keyword evidence="2" id="KW-0812">Transmembrane</keyword>
<dbReference type="eggNOG" id="COG1729">
    <property type="taxonomic scope" value="Bacteria"/>
</dbReference>
<dbReference type="Pfam" id="PF14559">
    <property type="entry name" value="TPR_19"/>
    <property type="match status" value="1"/>
</dbReference>
<dbReference type="KEGG" id="tpt:Tpet_0762"/>
<dbReference type="Gene3D" id="1.25.40.10">
    <property type="entry name" value="Tetratricopeptide repeat domain"/>
    <property type="match status" value="1"/>
</dbReference>
<dbReference type="PROSITE" id="PS50005">
    <property type="entry name" value="TPR"/>
    <property type="match status" value="1"/>
</dbReference>
<feature type="transmembrane region" description="Helical" evidence="2">
    <location>
        <begin position="128"/>
        <end position="149"/>
    </location>
</feature>
<dbReference type="Proteomes" id="UP000006558">
    <property type="component" value="Chromosome"/>
</dbReference>
<protein>
    <submittedName>
        <fullName evidence="3">Tetratricopeptide TPR_2 repeat protein</fullName>
    </submittedName>
</protein>
<keyword evidence="2" id="KW-1133">Transmembrane helix</keyword>
<dbReference type="RefSeq" id="WP_011943357.1">
    <property type="nucleotide sequence ID" value="NC_009486.1"/>
</dbReference>
<reference evidence="4" key="1">
    <citation type="submission" date="2007-05" db="EMBL/GenBank/DDBJ databases">
        <title>Complete sequence of Thermotoga petrophila RKU-1.</title>
        <authorList>
            <consortium name="US DOE Joint Genome Institute"/>
            <person name="Copeland A."/>
            <person name="Lucas S."/>
            <person name="Lapidus A."/>
            <person name="Barry K."/>
            <person name="Glavina del Rio T."/>
            <person name="Dalin E."/>
            <person name="Tice H."/>
            <person name="Pitluck S."/>
            <person name="Sims D."/>
            <person name="Brettin T."/>
            <person name="Bruce D."/>
            <person name="Detter J.C."/>
            <person name="Han C."/>
            <person name="Tapia R."/>
            <person name="Schmutz J."/>
            <person name="Larimer F."/>
            <person name="Land M."/>
            <person name="Hauser L."/>
            <person name="Kyrpides N."/>
            <person name="Mikhailova N."/>
            <person name="Nelson K."/>
            <person name="Gogarten J.P."/>
            <person name="Noll K."/>
            <person name="Richardson P."/>
        </authorList>
    </citation>
    <scope>NUCLEOTIDE SEQUENCE [LARGE SCALE GENOMIC DNA]</scope>
    <source>
        <strain evidence="4">ATCC BAA-488 / DSM 13995 / JCM 10881 / RKU-1</strain>
    </source>
</reference>
<keyword evidence="1" id="KW-0802">TPR repeat</keyword>
<dbReference type="InterPro" id="IPR019734">
    <property type="entry name" value="TPR_rpt"/>
</dbReference>
<feature type="repeat" description="TPR" evidence="1">
    <location>
        <begin position="20"/>
        <end position="53"/>
    </location>
</feature>
<accession>A5IKQ8</accession>
<gene>
    <name evidence="3" type="ordered locus">Tpet_0762</name>
</gene>
<dbReference type="SUPFAM" id="SSF48452">
    <property type="entry name" value="TPR-like"/>
    <property type="match status" value="1"/>
</dbReference>
<organism evidence="3 4">
    <name type="scientific">Thermotoga petrophila (strain ATCC BAA-488 / DSM 13995 / JCM 10881 / RKU-1)</name>
    <dbReference type="NCBI Taxonomy" id="390874"/>
    <lineage>
        <taxon>Bacteria</taxon>
        <taxon>Thermotogati</taxon>
        <taxon>Thermotogota</taxon>
        <taxon>Thermotogae</taxon>
        <taxon>Thermotogales</taxon>
        <taxon>Thermotogaceae</taxon>
        <taxon>Thermotoga</taxon>
    </lineage>
</organism>
<dbReference type="EMBL" id="CP000702">
    <property type="protein sequence ID" value="ABQ46781.1"/>
    <property type="molecule type" value="Genomic_DNA"/>
</dbReference>
<reference evidence="3 4" key="2">
    <citation type="journal article" date="2009" name="Proc. Natl. Acad. Sci. U.S.A.">
        <title>On the chimeric nature, thermophilic origin, and phylogenetic placement of the Thermotogales.</title>
        <authorList>
            <person name="Zhaxybayeva O."/>
            <person name="Swithers K.S."/>
            <person name="Lapierre P."/>
            <person name="Fournier G.P."/>
            <person name="Bickhart D.M."/>
            <person name="DeBoy R.T."/>
            <person name="Nelson K.E."/>
            <person name="Nesbo C.L."/>
            <person name="Doolittle W.F."/>
            <person name="Gogarten J.P."/>
            <person name="Noll K.M."/>
        </authorList>
    </citation>
    <scope>NUCLEOTIDE SEQUENCE [LARGE SCALE GENOMIC DNA]</scope>
    <source>
        <strain evidence="4">ATCC BAA-488 / DSM 13995 / JCM 10881 / RKU-1</strain>
    </source>
</reference>
<dbReference type="InterPro" id="IPR011990">
    <property type="entry name" value="TPR-like_helical_dom_sf"/>
</dbReference>
<keyword evidence="2" id="KW-0472">Membrane</keyword>
<name>A5IKQ8_THEP1</name>
<dbReference type="HOGENOM" id="CLU_1000650_0_0_0"/>
<proteinExistence type="predicted"/>
<dbReference type="AlphaFoldDB" id="A5IKQ8"/>
<evidence type="ECO:0000313" key="4">
    <source>
        <dbReference type="Proteomes" id="UP000006558"/>
    </source>
</evidence>
<dbReference type="STRING" id="390874.Tpet_0762"/>
<sequence>MAVVKGLILIFILLSLVSVANDLYSNALSAYLEGDYRRALELFENALREDPTIEERDSLVKLKMGICAYAIGDYEKARAYLSNFPDNVVAQEILKRLSVPEEVWKKYIETEKAGSESKKVEATKSIPFWLPMVVSAATFLSVFFLQRFLTKRLAMRSEKKSSVAKEIPGVVEELPEGTVEEIPEEKPSEAFAEKLDFLEELLGKVQKSNREEYVDVDEVKNRAREILENSEEIPDDLTAEEVNLDVEEVIKELEEKEAYDEEDARKLVLVAKNKLREE</sequence>